<keyword evidence="5" id="KW-1185">Reference proteome</keyword>
<dbReference type="Pfam" id="PF04542">
    <property type="entry name" value="Sigma70_r2"/>
    <property type="match status" value="1"/>
</dbReference>
<dbReference type="InterPro" id="IPR046531">
    <property type="entry name" value="DUF6596"/>
</dbReference>
<dbReference type="NCBIfam" id="TIGR02937">
    <property type="entry name" value="sigma70-ECF"/>
    <property type="match status" value="1"/>
</dbReference>
<dbReference type="InterPro" id="IPR013324">
    <property type="entry name" value="RNA_pol_sigma_r3/r4-like"/>
</dbReference>
<dbReference type="RefSeq" id="WP_152092598.1">
    <property type="nucleotide sequence ID" value="NZ_BLAJ01000001.1"/>
</dbReference>
<dbReference type="PANTHER" id="PTHR47756">
    <property type="entry name" value="BLL6612 PROTEIN-RELATED"/>
    <property type="match status" value="1"/>
</dbReference>
<gene>
    <name evidence="4" type="ORF">RsS93_05340</name>
</gene>
<dbReference type="InterPro" id="IPR007627">
    <property type="entry name" value="RNA_pol_sigma70_r2"/>
</dbReference>
<dbReference type="InterPro" id="IPR013325">
    <property type="entry name" value="RNA_pol_sigma_r2"/>
</dbReference>
<evidence type="ECO:0000259" key="1">
    <source>
        <dbReference type="Pfam" id="PF04542"/>
    </source>
</evidence>
<reference evidence="4 5" key="1">
    <citation type="journal article" date="2020" name="Genome Biol. Evol.">
        <title>Rhizobium dioscoreae sp. nov., a plant growth-promoting bacterium isolated from yam (Dioscorea species).</title>
        <authorList>
            <person name="Ouyabe M."/>
            <person name="Tanaka N."/>
            <person name="Shiwa Y."/>
            <person name="Fujita N."/>
            <person name="Kikuno H."/>
            <person name="Babil P."/>
            <person name="Shiwachi H."/>
        </authorList>
    </citation>
    <scope>NUCLEOTIDE SEQUENCE [LARGE SCALE GENOMIC DNA]</scope>
    <source>
        <strain evidence="4 5">S-93</strain>
    </source>
</reference>
<dbReference type="SUPFAM" id="SSF88659">
    <property type="entry name" value="Sigma3 and sigma4 domains of RNA polymerase sigma factors"/>
    <property type="match status" value="1"/>
</dbReference>
<feature type="domain" description="RNA polymerase sigma-70 region 2" evidence="1">
    <location>
        <begin position="18"/>
        <end position="79"/>
    </location>
</feature>
<organism evidence="4 5">
    <name type="scientific">Rhizobium dioscoreae</name>
    <dbReference type="NCBI Taxonomy" id="2653122"/>
    <lineage>
        <taxon>Bacteria</taxon>
        <taxon>Pseudomonadati</taxon>
        <taxon>Pseudomonadota</taxon>
        <taxon>Alphaproteobacteria</taxon>
        <taxon>Hyphomicrobiales</taxon>
        <taxon>Rhizobiaceae</taxon>
        <taxon>Rhizobium/Agrobacterium group</taxon>
        <taxon>Rhizobium</taxon>
    </lineage>
</organism>
<dbReference type="InterPro" id="IPR014284">
    <property type="entry name" value="RNA_pol_sigma-70_dom"/>
</dbReference>
<name>A0ABQ0YXU9_9HYPH</name>
<dbReference type="Proteomes" id="UP000390335">
    <property type="component" value="Unassembled WGS sequence"/>
</dbReference>
<dbReference type="Pfam" id="PF20239">
    <property type="entry name" value="DUF6596"/>
    <property type="match status" value="1"/>
</dbReference>
<dbReference type="InterPro" id="IPR036388">
    <property type="entry name" value="WH-like_DNA-bd_sf"/>
</dbReference>
<evidence type="ECO:0000313" key="4">
    <source>
        <dbReference type="EMBL" id="GES47920.1"/>
    </source>
</evidence>
<evidence type="ECO:0000259" key="2">
    <source>
        <dbReference type="Pfam" id="PF08281"/>
    </source>
</evidence>
<evidence type="ECO:0000259" key="3">
    <source>
        <dbReference type="Pfam" id="PF20239"/>
    </source>
</evidence>
<dbReference type="Pfam" id="PF08281">
    <property type="entry name" value="Sigma70_r4_2"/>
    <property type="match status" value="1"/>
</dbReference>
<dbReference type="Gene3D" id="1.10.1740.10">
    <property type="match status" value="1"/>
</dbReference>
<feature type="domain" description="DUF6596" evidence="3">
    <location>
        <begin position="187"/>
        <end position="286"/>
    </location>
</feature>
<dbReference type="SUPFAM" id="SSF88946">
    <property type="entry name" value="Sigma2 domain of RNA polymerase sigma factors"/>
    <property type="match status" value="1"/>
</dbReference>
<protein>
    <submittedName>
        <fullName evidence="4">RNA polymerase subunit sigma-24</fullName>
    </submittedName>
</protein>
<sequence>MTAAGTHRAILAVWRIEQPRLITSLARLLRDVPLAEDLTQEALVVALERWPETGIPERPGAWLMTTARRRALDHLRRRRMLDQKHEMIVREMEEEEQIMPDLDTPLDDDIGDEMLRLIFTACHPLISREARVALALRMICGLTTEEIARAFLASEATIAQRIVRAKKTLSESGLSYETPHGEELSQRLASVLEVVYLIFNEGYTAARGENWMRLQLCSEALRLGRILTSVAPQEPEAHALLALMELNASRSAARTDANGNPILLLDQNRDRWDRLQIQRGLQALRRVQELGGAGGVYALQAAIVACHARARTADETDWRRIADLYAKLAELVPSPIVELNRAVAVGMAEGPEVALDIIDGLRDEPALKDYHLLSSVRGDLLRKLGRCDEARQAFEAAAALAENRRERDFLMRRAAEAADAADTRKN</sequence>
<feature type="domain" description="RNA polymerase sigma factor 70 region 4 type 2" evidence="2">
    <location>
        <begin position="121"/>
        <end position="169"/>
    </location>
</feature>
<evidence type="ECO:0000313" key="5">
    <source>
        <dbReference type="Proteomes" id="UP000390335"/>
    </source>
</evidence>
<proteinExistence type="predicted"/>
<dbReference type="Gene3D" id="1.10.10.10">
    <property type="entry name" value="Winged helix-like DNA-binding domain superfamily/Winged helix DNA-binding domain"/>
    <property type="match status" value="1"/>
</dbReference>
<dbReference type="EMBL" id="BLAJ01000001">
    <property type="protein sequence ID" value="GES47920.1"/>
    <property type="molecule type" value="Genomic_DNA"/>
</dbReference>
<dbReference type="PANTHER" id="PTHR47756:SF1">
    <property type="entry name" value="BLL0085 PROTEIN"/>
    <property type="match status" value="1"/>
</dbReference>
<accession>A0ABQ0YXU9</accession>
<dbReference type="InterPro" id="IPR013249">
    <property type="entry name" value="RNA_pol_sigma70_r4_t2"/>
</dbReference>
<comment type="caution">
    <text evidence="4">The sequence shown here is derived from an EMBL/GenBank/DDBJ whole genome shotgun (WGS) entry which is preliminary data.</text>
</comment>